<proteinExistence type="predicted"/>
<keyword evidence="3" id="KW-1185">Reference proteome</keyword>
<comment type="caution">
    <text evidence="2">The sequence shown here is derived from an EMBL/GenBank/DDBJ whole genome shotgun (WGS) entry which is preliminary data.</text>
</comment>
<dbReference type="EMBL" id="JAGFNZ010000003">
    <property type="protein sequence ID" value="MBW7572895.1"/>
    <property type="molecule type" value="Genomic_DNA"/>
</dbReference>
<evidence type="ECO:0008006" key="4">
    <source>
        <dbReference type="Google" id="ProtNLM"/>
    </source>
</evidence>
<sequence length="170" mass="18085">MKKILILALAVVMAGSLAACGMGDVGGAQSAPSASSQTVSSAVGSDNMADNLDGLEKYLTANSAISGTPTEMKADFIGAEKGAKYQFAYNGKNNVTVELYEFNTDSLSSEASAVLDEVKANSRFTIMNQTVPAVISDSGKYIMIYKDTVDSDQNKQHQDEATKLFKEFKK</sequence>
<keyword evidence="1" id="KW-0732">Signal</keyword>
<name>A0ABS7DNK6_9FIRM</name>
<gene>
    <name evidence="2" type="ORF">J5W02_08705</name>
</gene>
<feature type="signal peptide" evidence="1">
    <location>
        <begin position="1"/>
        <end position="18"/>
    </location>
</feature>
<protein>
    <recommendedName>
        <fullName evidence="4">Lipoprotein</fullName>
    </recommendedName>
</protein>
<evidence type="ECO:0000313" key="3">
    <source>
        <dbReference type="Proteomes" id="UP000719942"/>
    </source>
</evidence>
<accession>A0ABS7DNK6</accession>
<reference evidence="2 3" key="1">
    <citation type="submission" date="2021-03" db="EMBL/GenBank/DDBJ databases">
        <title>Caproiciproducens sp. nov. isolated from feces of cow.</title>
        <authorList>
            <person name="Choi J.-Y."/>
        </authorList>
    </citation>
    <scope>NUCLEOTIDE SEQUENCE [LARGE SCALE GENOMIC DNA]</scope>
    <source>
        <strain evidence="2 3">AGMB10547</strain>
    </source>
</reference>
<evidence type="ECO:0000256" key="1">
    <source>
        <dbReference type="SAM" id="SignalP"/>
    </source>
</evidence>
<organism evidence="2 3">
    <name type="scientific">Caproiciproducens faecalis</name>
    <dbReference type="NCBI Taxonomy" id="2820301"/>
    <lineage>
        <taxon>Bacteria</taxon>
        <taxon>Bacillati</taxon>
        <taxon>Bacillota</taxon>
        <taxon>Clostridia</taxon>
        <taxon>Eubacteriales</taxon>
        <taxon>Acutalibacteraceae</taxon>
        <taxon>Caproiciproducens</taxon>
    </lineage>
</organism>
<evidence type="ECO:0000313" key="2">
    <source>
        <dbReference type="EMBL" id="MBW7572895.1"/>
    </source>
</evidence>
<feature type="chain" id="PRO_5047527644" description="Lipoprotein" evidence="1">
    <location>
        <begin position="19"/>
        <end position="170"/>
    </location>
</feature>
<dbReference type="Proteomes" id="UP000719942">
    <property type="component" value="Unassembled WGS sequence"/>
</dbReference>
<dbReference type="PROSITE" id="PS51257">
    <property type="entry name" value="PROKAR_LIPOPROTEIN"/>
    <property type="match status" value="1"/>
</dbReference>
<dbReference type="RefSeq" id="WP_219965314.1">
    <property type="nucleotide sequence ID" value="NZ_JAGFNZ010000003.1"/>
</dbReference>